<dbReference type="GO" id="GO:0005506">
    <property type="term" value="F:iron ion binding"/>
    <property type="evidence" value="ECO:0007669"/>
    <property type="project" value="UniProtKB-UniRule"/>
</dbReference>
<evidence type="ECO:0000256" key="10">
    <source>
        <dbReference type="ARBA" id="ARBA00023004"/>
    </source>
</evidence>
<dbReference type="GO" id="GO:0016712">
    <property type="term" value="F:oxidoreductase activity, acting on paired donors, with incorporation or reduction of molecular oxygen, reduced flavin or flavoprotein as one donor, and incorporation of one atom of oxygen"/>
    <property type="evidence" value="ECO:0007669"/>
    <property type="project" value="UniProtKB-EC"/>
</dbReference>
<name>A0A8C0W8T1_CASCN</name>
<keyword evidence="11 14" id="KW-0503">Monooxygenase</keyword>
<evidence type="ECO:0000256" key="1">
    <source>
        <dbReference type="ARBA" id="ARBA00001971"/>
    </source>
</evidence>
<dbReference type="PANTHER" id="PTHR24302">
    <property type="entry name" value="CYTOCHROME P450 FAMILY 3"/>
    <property type="match status" value="1"/>
</dbReference>
<evidence type="ECO:0000256" key="15">
    <source>
        <dbReference type="SAM" id="Phobius"/>
    </source>
</evidence>
<evidence type="ECO:0000256" key="6">
    <source>
        <dbReference type="ARBA" id="ARBA00022723"/>
    </source>
</evidence>
<proteinExistence type="inferred from homology"/>
<dbReference type="InterPro" id="IPR050705">
    <property type="entry name" value="Cytochrome_P450_3A"/>
</dbReference>
<dbReference type="Ensembl" id="ENSCCNT00000005734.1">
    <property type="protein sequence ID" value="ENSCCNP00000004379.1"/>
    <property type="gene ID" value="ENSCCNG00000004170.1"/>
</dbReference>
<dbReference type="EC" id="1.14.14.-" evidence="14"/>
<feature type="transmembrane region" description="Helical" evidence="15">
    <location>
        <begin position="12"/>
        <end position="28"/>
    </location>
</feature>
<evidence type="ECO:0000256" key="14">
    <source>
        <dbReference type="RuleBase" id="RU368049"/>
    </source>
</evidence>
<evidence type="ECO:0000256" key="7">
    <source>
        <dbReference type="ARBA" id="ARBA00022824"/>
    </source>
</evidence>
<dbReference type="Gene3D" id="1.10.630.10">
    <property type="entry name" value="Cytochrome P450"/>
    <property type="match status" value="1"/>
</dbReference>
<keyword evidence="9 14" id="KW-0560">Oxidoreductase</keyword>
<reference evidence="16" key="1">
    <citation type="submission" date="2023-09" db="UniProtKB">
        <authorList>
            <consortium name="Ensembl"/>
        </authorList>
    </citation>
    <scope>IDENTIFICATION</scope>
</reference>
<accession>A0A8C0W8T1</accession>
<comment type="similarity">
    <text evidence="4 14">Belongs to the cytochrome P450 family.</text>
</comment>
<keyword evidence="10 14" id="KW-0408">Iron</keyword>
<evidence type="ECO:0000256" key="4">
    <source>
        <dbReference type="ARBA" id="ARBA00010617"/>
    </source>
</evidence>
<dbReference type="InterPro" id="IPR001128">
    <property type="entry name" value="Cyt_P450"/>
</dbReference>
<keyword evidence="8 14" id="KW-0492">Microsome</keyword>
<comment type="catalytic activity">
    <reaction evidence="13 14">
        <text>an organic molecule + reduced [NADPH--hemoprotein reductase] + O2 = an alcohol + oxidized [NADPH--hemoprotein reductase] + H2O + H(+)</text>
        <dbReference type="Rhea" id="RHEA:17149"/>
        <dbReference type="Rhea" id="RHEA-COMP:11964"/>
        <dbReference type="Rhea" id="RHEA-COMP:11965"/>
        <dbReference type="ChEBI" id="CHEBI:15377"/>
        <dbReference type="ChEBI" id="CHEBI:15378"/>
        <dbReference type="ChEBI" id="CHEBI:15379"/>
        <dbReference type="ChEBI" id="CHEBI:30879"/>
        <dbReference type="ChEBI" id="CHEBI:57618"/>
        <dbReference type="ChEBI" id="CHEBI:58210"/>
        <dbReference type="ChEBI" id="CHEBI:142491"/>
        <dbReference type="EC" id="1.14.14.1"/>
    </reaction>
</comment>
<protein>
    <recommendedName>
        <fullName evidence="14">Cytochrome P450 3A</fullName>
        <ecNumber evidence="14">1.14.14.-</ecNumber>
    </recommendedName>
</protein>
<comment type="subcellular location">
    <subcellularLocation>
        <location evidence="3 14">Endoplasmic reticulum membrane</location>
        <topology evidence="3">Peripheral membrane protein</topology>
    </subcellularLocation>
    <subcellularLocation>
        <location evidence="2 14">Microsome membrane</location>
        <topology evidence="2">Peripheral membrane protein</topology>
    </subcellularLocation>
</comment>
<gene>
    <name evidence="16" type="primary">LOC109701918</name>
</gene>
<dbReference type="Pfam" id="PF00067">
    <property type="entry name" value="p450"/>
    <property type="match status" value="1"/>
</dbReference>
<keyword evidence="15" id="KW-1133">Transmembrane helix</keyword>
<evidence type="ECO:0000313" key="16">
    <source>
        <dbReference type="Ensembl" id="ENSCCNP00000004379.1"/>
    </source>
</evidence>
<dbReference type="InterPro" id="IPR008072">
    <property type="entry name" value="Cyt_P450_E_CYP3A"/>
</dbReference>
<dbReference type="GO" id="GO:0005789">
    <property type="term" value="C:endoplasmic reticulum membrane"/>
    <property type="evidence" value="ECO:0007669"/>
    <property type="project" value="UniProtKB-SubCell"/>
</dbReference>
<keyword evidence="15" id="KW-0812">Transmembrane</keyword>
<evidence type="ECO:0000256" key="5">
    <source>
        <dbReference type="ARBA" id="ARBA00022617"/>
    </source>
</evidence>
<dbReference type="SUPFAM" id="SSF48264">
    <property type="entry name" value="Cytochrome P450"/>
    <property type="match status" value="1"/>
</dbReference>
<evidence type="ECO:0000256" key="13">
    <source>
        <dbReference type="ARBA" id="ARBA00047827"/>
    </source>
</evidence>
<dbReference type="PANTHER" id="PTHR24302:SF38">
    <property type="entry name" value="CYTOCHROME P450 3A5"/>
    <property type="match status" value="1"/>
</dbReference>
<dbReference type="InterPro" id="IPR036396">
    <property type="entry name" value="Cyt_P450_sf"/>
</dbReference>
<comment type="function">
    <text evidence="14">Cytochromes P450 are a group of heme-thiolate monooxygenases. In liver microsomes, this enzyme is involved in an NADPH-dependent electron transport pathway. It oxidizes a variety of structurally unrelated compounds, including steroids, fatty acids, and xenobiotics.</text>
</comment>
<dbReference type="GO" id="GO:0050649">
    <property type="term" value="F:testosterone 6-beta-hydroxylase activity"/>
    <property type="evidence" value="ECO:0007669"/>
    <property type="project" value="TreeGrafter"/>
</dbReference>
<evidence type="ECO:0000256" key="3">
    <source>
        <dbReference type="ARBA" id="ARBA00004406"/>
    </source>
</evidence>
<dbReference type="GO" id="GO:0070989">
    <property type="term" value="P:oxidative demethylation"/>
    <property type="evidence" value="ECO:0007669"/>
    <property type="project" value="TreeGrafter"/>
</dbReference>
<evidence type="ECO:0000256" key="2">
    <source>
        <dbReference type="ARBA" id="ARBA00004174"/>
    </source>
</evidence>
<evidence type="ECO:0000256" key="8">
    <source>
        <dbReference type="ARBA" id="ARBA00022848"/>
    </source>
</evidence>
<dbReference type="PRINTS" id="PR01689">
    <property type="entry name" value="EP450IICYP3A"/>
</dbReference>
<dbReference type="GO" id="GO:0008202">
    <property type="term" value="P:steroid metabolic process"/>
    <property type="evidence" value="ECO:0007669"/>
    <property type="project" value="TreeGrafter"/>
</dbReference>
<keyword evidence="7 14" id="KW-0256">Endoplasmic reticulum</keyword>
<keyword evidence="12 15" id="KW-0472">Membrane</keyword>
<keyword evidence="6 14" id="KW-0479">Metal-binding</keyword>
<organism evidence="16">
    <name type="scientific">Castor canadensis</name>
    <name type="common">American beaver</name>
    <dbReference type="NCBI Taxonomy" id="51338"/>
    <lineage>
        <taxon>Eukaryota</taxon>
        <taxon>Metazoa</taxon>
        <taxon>Chordata</taxon>
        <taxon>Craniata</taxon>
        <taxon>Vertebrata</taxon>
        <taxon>Euteleostomi</taxon>
        <taxon>Mammalia</taxon>
        <taxon>Eutheria</taxon>
        <taxon>Euarchontoglires</taxon>
        <taxon>Glires</taxon>
        <taxon>Rodentia</taxon>
        <taxon>Castorimorpha</taxon>
        <taxon>Castoridae</taxon>
        <taxon>Castor</taxon>
    </lineage>
</organism>
<dbReference type="AlphaFoldDB" id="A0A8C0W8T1"/>
<sequence length="136" mass="15451">MDLIPNFSVETWVLLATTCVVLYLYGTYSQGLFKKLGIPGPKPVPFLGNLLSYRNGVWKFDLECHKKYGEMWGYYEGRQPMLVITDPEMIKSVLVKECYSVFTNRPVPLKLSKNLLIQPEIPIVLKVVPRDGINGA</sequence>
<evidence type="ECO:0000256" key="11">
    <source>
        <dbReference type="ARBA" id="ARBA00023033"/>
    </source>
</evidence>
<evidence type="ECO:0000256" key="9">
    <source>
        <dbReference type="ARBA" id="ARBA00023002"/>
    </source>
</evidence>
<keyword evidence="5 14" id="KW-0349">Heme</keyword>
<evidence type="ECO:0000256" key="12">
    <source>
        <dbReference type="ARBA" id="ARBA00023136"/>
    </source>
</evidence>
<comment type="cofactor">
    <cofactor evidence="1 14">
        <name>heme</name>
        <dbReference type="ChEBI" id="CHEBI:30413"/>
    </cofactor>
</comment>
<dbReference type="GO" id="GO:0020037">
    <property type="term" value="F:heme binding"/>
    <property type="evidence" value="ECO:0007669"/>
    <property type="project" value="UniProtKB-UniRule"/>
</dbReference>